<dbReference type="InParanoid" id="A0A5F8GT98"/>
<protein>
    <submittedName>
        <fullName evidence="3">Uncharacterized protein</fullName>
    </submittedName>
</protein>
<proteinExistence type="predicted"/>
<feature type="region of interest" description="Disordered" evidence="1">
    <location>
        <begin position="306"/>
        <end position="434"/>
    </location>
</feature>
<keyword evidence="2" id="KW-1133">Transmembrane helix</keyword>
<feature type="transmembrane region" description="Helical" evidence="2">
    <location>
        <begin position="12"/>
        <end position="30"/>
    </location>
</feature>
<feature type="transmembrane region" description="Helical" evidence="2">
    <location>
        <begin position="36"/>
        <end position="58"/>
    </location>
</feature>
<organism evidence="3 4">
    <name type="scientific">Monodelphis domestica</name>
    <name type="common">Gray short-tailed opossum</name>
    <dbReference type="NCBI Taxonomy" id="13616"/>
    <lineage>
        <taxon>Eukaryota</taxon>
        <taxon>Metazoa</taxon>
        <taxon>Chordata</taxon>
        <taxon>Craniata</taxon>
        <taxon>Vertebrata</taxon>
        <taxon>Euteleostomi</taxon>
        <taxon>Mammalia</taxon>
        <taxon>Metatheria</taxon>
        <taxon>Didelphimorphia</taxon>
        <taxon>Didelphidae</taxon>
        <taxon>Monodelphis</taxon>
    </lineage>
</organism>
<dbReference type="Ensembl" id="ENSMODT00000086267.1">
    <property type="protein sequence ID" value="ENSMODP00000050883.1"/>
    <property type="gene ID" value="ENSMODG00000045038.1"/>
</dbReference>
<dbReference type="Bgee" id="ENSMODG00000045038">
    <property type="expression patterns" value="Expressed in cerebellum and 19 other cell types or tissues"/>
</dbReference>
<accession>A0A5F8GT98</accession>
<dbReference type="PANTHER" id="PTHR33426">
    <property type="entry name" value="C2H2-TYPE DOMAIN-CONTAINING PROTEIN"/>
    <property type="match status" value="1"/>
</dbReference>
<sequence>MAHEVRDLGVGLPALVAAVGLLAGVDALVLRQGGAVAEGLAAVAALVGLLAGVDALVLRQRGAVAEGLPALVALVGLLSGVNGLVLGEGRRVEEGLPALAALVRPLPRVDLAVARHVRHLRVGLAALLALEGLLARVAALVLDERRALREGLAALLARVGLLARVDALVLRERRALAEGLPAHGARVGLLAGVDDVVLDEVGAVAEGLPAGVALVRLLPGVAPLVDQEVRLVKEGPLADGTAERPRPGALTALRARGCSGASRARRSARAIPSKASLGDKKGCRGNVPAVPFPGVSRSEARGALSEPFRALSPRRRRLRPSSRLGAPICKPVRKGMIPVPQARGRGGPRRGLFQGRLPGPGKRRAGTRSAWPGKRRGADGKPFSLGKTKNKTLWLSINSKREGSGEREPGLPSGRPEFQSQLGDPGQVTSAQLSSEPLETTLTINSAFKREKGRGWVICPGGAARKHLRPDQNPGPAQPPTCPSSPFPPLLGSWLSPWGPSAHVAKLPRGPRTPGLLCPLRAS</sequence>
<name>A0A5F8GT98_MONDO</name>
<evidence type="ECO:0000256" key="2">
    <source>
        <dbReference type="SAM" id="Phobius"/>
    </source>
</evidence>
<feature type="region of interest" description="Disordered" evidence="1">
    <location>
        <begin position="465"/>
        <end position="523"/>
    </location>
</feature>
<dbReference type="GeneTree" id="ENSGT00940000163677"/>
<keyword evidence="2" id="KW-0472">Membrane</keyword>
<keyword evidence="4" id="KW-1185">Reference proteome</keyword>
<dbReference type="AlphaFoldDB" id="A0A5F8GT98"/>
<evidence type="ECO:0000313" key="4">
    <source>
        <dbReference type="Proteomes" id="UP000002280"/>
    </source>
</evidence>
<feature type="transmembrane region" description="Helical" evidence="2">
    <location>
        <begin position="70"/>
        <end position="87"/>
    </location>
</feature>
<reference evidence="3 4" key="1">
    <citation type="journal article" date="2007" name="Nature">
        <title>Genome of the marsupial Monodelphis domestica reveals innovation in non-coding sequences.</title>
        <authorList>
            <person name="Mikkelsen T.S."/>
            <person name="Wakefield M.J."/>
            <person name="Aken B."/>
            <person name="Amemiya C.T."/>
            <person name="Chang J.L."/>
            <person name="Duke S."/>
            <person name="Garber M."/>
            <person name="Gentles A.J."/>
            <person name="Goodstadt L."/>
            <person name="Heger A."/>
            <person name="Jurka J."/>
            <person name="Kamal M."/>
            <person name="Mauceli E."/>
            <person name="Searle S.M."/>
            <person name="Sharpe T."/>
            <person name="Baker M.L."/>
            <person name="Batzer M.A."/>
            <person name="Benos P.V."/>
            <person name="Belov K."/>
            <person name="Clamp M."/>
            <person name="Cook A."/>
            <person name="Cuff J."/>
            <person name="Das R."/>
            <person name="Davidow L."/>
            <person name="Deakin J.E."/>
            <person name="Fazzari M.J."/>
            <person name="Glass J.L."/>
            <person name="Grabherr M."/>
            <person name="Greally J.M."/>
            <person name="Gu W."/>
            <person name="Hore T.A."/>
            <person name="Huttley G.A."/>
            <person name="Kleber M."/>
            <person name="Jirtle R.L."/>
            <person name="Koina E."/>
            <person name="Lee J.T."/>
            <person name="Mahony S."/>
            <person name="Marra M.A."/>
            <person name="Miller R.D."/>
            <person name="Nicholls R.D."/>
            <person name="Oda M."/>
            <person name="Papenfuss A.T."/>
            <person name="Parra Z.E."/>
            <person name="Pollock D.D."/>
            <person name="Ray D.A."/>
            <person name="Schein J.E."/>
            <person name="Speed T.P."/>
            <person name="Thompson K."/>
            <person name="VandeBerg J.L."/>
            <person name="Wade C.M."/>
            <person name="Walker J.A."/>
            <person name="Waters P.D."/>
            <person name="Webber C."/>
            <person name="Weidman J.R."/>
            <person name="Xie X."/>
            <person name="Zody M.C."/>
            <person name="Baldwin J."/>
            <person name="Abdouelleil A."/>
            <person name="Abdulkadir J."/>
            <person name="Abebe A."/>
            <person name="Abera B."/>
            <person name="Abreu J."/>
            <person name="Acer S.C."/>
            <person name="Aftuck L."/>
            <person name="Alexander A."/>
            <person name="An P."/>
            <person name="Anderson E."/>
            <person name="Anderson S."/>
            <person name="Arachi H."/>
            <person name="Azer M."/>
            <person name="Bachantsang P."/>
            <person name="Barry A."/>
            <person name="Bayul T."/>
            <person name="Berlin A."/>
            <person name="Bessette D."/>
            <person name="Bloom T."/>
            <person name="Bloom T."/>
            <person name="Boguslavskiy L."/>
            <person name="Bonnet C."/>
            <person name="Boukhgalter B."/>
            <person name="Bourzgui I."/>
            <person name="Brown A."/>
            <person name="Cahill P."/>
            <person name="Channer S."/>
            <person name="Cheshatsang Y."/>
            <person name="Chuda L."/>
            <person name="Citroen M."/>
            <person name="Collymore A."/>
            <person name="Cooke P."/>
            <person name="Costello M."/>
            <person name="D'Aco K."/>
            <person name="Daza R."/>
            <person name="De Haan G."/>
            <person name="DeGray S."/>
            <person name="DeMaso C."/>
            <person name="Dhargay N."/>
            <person name="Dooley K."/>
            <person name="Dooley E."/>
            <person name="Doricent M."/>
            <person name="Dorje P."/>
            <person name="Dorjee K."/>
            <person name="Dupes A."/>
            <person name="Elong R."/>
            <person name="Falk J."/>
            <person name="Farina A."/>
            <person name="Faro S."/>
            <person name="Ferguson D."/>
            <person name="Fisher S."/>
            <person name="Foley C.D."/>
            <person name="Franke A."/>
            <person name="Friedrich D."/>
            <person name="Gadbois L."/>
            <person name="Gearin G."/>
            <person name="Gearin C.R."/>
            <person name="Giannoukos G."/>
            <person name="Goode T."/>
            <person name="Graham J."/>
            <person name="Grandbois E."/>
            <person name="Grewal S."/>
            <person name="Gyaltsen K."/>
            <person name="Hafez N."/>
            <person name="Hagos B."/>
            <person name="Hall J."/>
            <person name="Henson C."/>
            <person name="Hollinger A."/>
            <person name="Honan T."/>
            <person name="Huard M.D."/>
            <person name="Hughes L."/>
            <person name="Hurhula B."/>
            <person name="Husby M.E."/>
            <person name="Kamat A."/>
            <person name="Kanga B."/>
            <person name="Kashin S."/>
            <person name="Khazanovich D."/>
            <person name="Kisner P."/>
            <person name="Lance K."/>
            <person name="Lara M."/>
            <person name="Lee W."/>
            <person name="Lennon N."/>
            <person name="Letendre F."/>
            <person name="LeVine R."/>
            <person name="Lipovsky A."/>
            <person name="Liu X."/>
            <person name="Liu J."/>
            <person name="Liu S."/>
            <person name="Lokyitsang T."/>
            <person name="Lokyitsang Y."/>
            <person name="Lubonja R."/>
            <person name="Lui A."/>
            <person name="MacDonald P."/>
            <person name="Magnisalis V."/>
            <person name="Maru K."/>
            <person name="Matthews C."/>
            <person name="McCusker W."/>
            <person name="McDonough S."/>
            <person name="Mehta T."/>
            <person name="Meldrim J."/>
            <person name="Meneus L."/>
            <person name="Mihai O."/>
            <person name="Mihalev A."/>
            <person name="Mihova T."/>
            <person name="Mittelman R."/>
            <person name="Mlenga V."/>
            <person name="Montmayeur A."/>
            <person name="Mulrain L."/>
            <person name="Navidi A."/>
            <person name="Naylor J."/>
            <person name="Negash T."/>
            <person name="Nguyen T."/>
            <person name="Nguyen N."/>
            <person name="Nicol R."/>
            <person name="Norbu C."/>
            <person name="Norbu N."/>
            <person name="Novod N."/>
            <person name="O'Neill B."/>
            <person name="Osman S."/>
            <person name="Markiewicz E."/>
            <person name="Oyono O.L."/>
            <person name="Patti C."/>
            <person name="Phunkhang P."/>
            <person name="Pierre F."/>
            <person name="Priest M."/>
            <person name="Raghuraman S."/>
            <person name="Rege F."/>
            <person name="Reyes R."/>
            <person name="Rise C."/>
            <person name="Rogov P."/>
            <person name="Ross K."/>
            <person name="Ryan E."/>
            <person name="Settipalli S."/>
            <person name="Shea T."/>
            <person name="Sherpa N."/>
            <person name="Shi L."/>
            <person name="Shih D."/>
            <person name="Sparrow T."/>
            <person name="Spaulding J."/>
            <person name="Stalker J."/>
            <person name="Stange-Thomann N."/>
            <person name="Stavropoulos S."/>
            <person name="Stone C."/>
            <person name="Strader C."/>
            <person name="Tesfaye S."/>
            <person name="Thomson T."/>
            <person name="Thoulutsang Y."/>
            <person name="Thoulutsang D."/>
            <person name="Topham K."/>
            <person name="Topping I."/>
            <person name="Tsamla T."/>
            <person name="Vassiliev H."/>
            <person name="Vo A."/>
            <person name="Wangchuk T."/>
            <person name="Wangdi T."/>
            <person name="Weiand M."/>
            <person name="Wilkinson J."/>
            <person name="Wilson A."/>
            <person name="Yadav S."/>
            <person name="Young G."/>
            <person name="Yu Q."/>
            <person name="Zembek L."/>
            <person name="Zhong D."/>
            <person name="Zimmer A."/>
            <person name="Zwirko Z."/>
            <person name="Jaffe D.B."/>
            <person name="Alvarez P."/>
            <person name="Brockman W."/>
            <person name="Butler J."/>
            <person name="Chin C."/>
            <person name="Gnerre S."/>
            <person name="MacCallum I."/>
            <person name="Graves J.A."/>
            <person name="Ponting C.P."/>
            <person name="Breen M."/>
            <person name="Samollow P.B."/>
            <person name="Lander E.S."/>
            <person name="Lindblad-Toh K."/>
        </authorList>
    </citation>
    <scope>NUCLEOTIDE SEQUENCE [LARGE SCALE GENOMIC DNA]</scope>
</reference>
<evidence type="ECO:0000256" key="1">
    <source>
        <dbReference type="SAM" id="MobiDB-lite"/>
    </source>
</evidence>
<reference evidence="3" key="3">
    <citation type="submission" date="2025-09" db="UniProtKB">
        <authorList>
            <consortium name="Ensembl"/>
        </authorList>
    </citation>
    <scope>IDENTIFICATION</scope>
</reference>
<feature type="compositionally biased region" description="Basic and acidic residues" evidence="1">
    <location>
        <begin position="399"/>
        <end position="409"/>
    </location>
</feature>
<dbReference type="PANTHER" id="PTHR33426:SF45">
    <property type="entry name" value="IMMUNODEFICIENCY LENTIVIRAL MATRIX N-TERMINAL DOMAIN-CONTAINING PROTEIN-RELATED"/>
    <property type="match status" value="1"/>
</dbReference>
<evidence type="ECO:0000313" key="3">
    <source>
        <dbReference type="Ensembl" id="ENSMODP00000050883.1"/>
    </source>
</evidence>
<feature type="compositionally biased region" description="Polar residues" evidence="1">
    <location>
        <begin position="418"/>
        <end position="434"/>
    </location>
</feature>
<dbReference type="Proteomes" id="UP000002280">
    <property type="component" value="Chromosome 4"/>
</dbReference>
<reference evidence="3" key="2">
    <citation type="submission" date="2025-08" db="UniProtKB">
        <authorList>
            <consortium name="Ensembl"/>
        </authorList>
    </citation>
    <scope>IDENTIFICATION</scope>
</reference>
<feature type="region of interest" description="Disordered" evidence="1">
    <location>
        <begin position="261"/>
        <end position="282"/>
    </location>
</feature>
<feature type="compositionally biased region" description="Pro residues" evidence="1">
    <location>
        <begin position="476"/>
        <end position="489"/>
    </location>
</feature>
<keyword evidence="2" id="KW-0812">Transmembrane</keyword>
<feature type="compositionally biased region" description="Low complexity" evidence="1">
    <location>
        <begin position="350"/>
        <end position="360"/>
    </location>
</feature>